<proteinExistence type="inferred from homology"/>
<evidence type="ECO:0000313" key="8">
    <source>
        <dbReference type="Proteomes" id="UP000281549"/>
    </source>
</evidence>
<dbReference type="GO" id="GO:0006457">
    <property type="term" value="P:protein folding"/>
    <property type="evidence" value="ECO:0007669"/>
    <property type="project" value="InterPro"/>
</dbReference>
<comment type="similarity">
    <text evidence="2 5">Belongs to the GrpE family.</text>
</comment>
<dbReference type="GO" id="GO:0051087">
    <property type="term" value="F:protein-folding chaperone binding"/>
    <property type="evidence" value="ECO:0007669"/>
    <property type="project" value="InterPro"/>
</dbReference>
<dbReference type="GO" id="GO:0051082">
    <property type="term" value="F:unfolded protein binding"/>
    <property type="evidence" value="ECO:0007669"/>
    <property type="project" value="TreeGrafter"/>
</dbReference>
<protein>
    <recommendedName>
        <fullName evidence="3">GrpE protein homolog, mitochondrial</fullName>
    </recommendedName>
</protein>
<sequence>MRQLLSLNFHNSPRLSLFFSGKPEEQPLKAKMEEKNDDKKTNEPVENKPTESASRQELEQKKSEEVTSKEDPRDKKIEELTNKFRMTLADMENLRNRTKREVQDASLFASQKFVKDLLAVADVLEMAISAVPEEHRNDDKNPHLKNLYQGLETTRRELLTIFKRHGVEIYEPLNEAFNPNLHNALFQIPSKDKPEGTILVVEKKGCLLHGRVIRPANVGVAKKAE</sequence>
<reference evidence="8" key="1">
    <citation type="journal article" date="2018" name="Nat. Microbiol.">
        <title>Leveraging single-cell genomics to expand the fungal tree of life.</title>
        <authorList>
            <person name="Ahrendt S.R."/>
            <person name="Quandt C.A."/>
            <person name="Ciobanu D."/>
            <person name="Clum A."/>
            <person name="Salamov A."/>
            <person name="Andreopoulos B."/>
            <person name="Cheng J.F."/>
            <person name="Woyke T."/>
            <person name="Pelin A."/>
            <person name="Henrissat B."/>
            <person name="Reynolds N.K."/>
            <person name="Benny G.L."/>
            <person name="Smith M.E."/>
            <person name="James T.Y."/>
            <person name="Grigoriev I.V."/>
        </authorList>
    </citation>
    <scope>NUCLEOTIDE SEQUENCE [LARGE SCALE GENOMIC DNA]</scope>
    <source>
        <strain evidence="8">CSF55</strain>
    </source>
</reference>
<dbReference type="HAMAP" id="MF_01151">
    <property type="entry name" value="GrpE"/>
    <property type="match status" value="1"/>
</dbReference>
<dbReference type="PANTHER" id="PTHR21237:SF23">
    <property type="entry name" value="GRPE PROTEIN HOMOLOG, MITOCHONDRIAL"/>
    <property type="match status" value="1"/>
</dbReference>
<organism evidence="7 8">
    <name type="scientific">Rozella allomycis (strain CSF55)</name>
    <dbReference type="NCBI Taxonomy" id="988480"/>
    <lineage>
        <taxon>Eukaryota</taxon>
        <taxon>Fungi</taxon>
        <taxon>Fungi incertae sedis</taxon>
        <taxon>Cryptomycota</taxon>
        <taxon>Cryptomycota incertae sedis</taxon>
        <taxon>Rozella</taxon>
    </lineage>
</organism>
<evidence type="ECO:0000256" key="5">
    <source>
        <dbReference type="RuleBase" id="RU004478"/>
    </source>
</evidence>
<dbReference type="InterPro" id="IPR000740">
    <property type="entry name" value="GrpE"/>
</dbReference>
<evidence type="ECO:0000313" key="7">
    <source>
        <dbReference type="EMBL" id="RKP21501.1"/>
    </source>
</evidence>
<dbReference type="SUPFAM" id="SSF51064">
    <property type="entry name" value="Head domain of nucleotide exchange factor GrpE"/>
    <property type="match status" value="1"/>
</dbReference>
<dbReference type="PRINTS" id="PR00773">
    <property type="entry name" value="GRPEPROTEIN"/>
</dbReference>
<dbReference type="SUPFAM" id="SSF58014">
    <property type="entry name" value="Coiled-coil domain of nucleotide exchange factor GrpE"/>
    <property type="match status" value="1"/>
</dbReference>
<dbReference type="GO" id="GO:0005759">
    <property type="term" value="C:mitochondrial matrix"/>
    <property type="evidence" value="ECO:0007669"/>
    <property type="project" value="UniProtKB-SubCell"/>
</dbReference>
<dbReference type="Proteomes" id="UP000281549">
    <property type="component" value="Unassembled WGS sequence"/>
</dbReference>
<feature type="compositionally biased region" description="Basic and acidic residues" evidence="6">
    <location>
        <begin position="22"/>
        <end position="78"/>
    </location>
</feature>
<evidence type="ECO:0000256" key="1">
    <source>
        <dbReference type="ARBA" id="ARBA00004305"/>
    </source>
</evidence>
<dbReference type="Pfam" id="PF01025">
    <property type="entry name" value="GrpE"/>
    <property type="match status" value="1"/>
</dbReference>
<gene>
    <name evidence="7" type="ORF">ROZALSC1DRAFT_27085</name>
</gene>
<evidence type="ECO:0000256" key="6">
    <source>
        <dbReference type="SAM" id="MobiDB-lite"/>
    </source>
</evidence>
<dbReference type="InterPro" id="IPR013805">
    <property type="entry name" value="GrpE_CC"/>
</dbReference>
<dbReference type="Gene3D" id="2.30.22.10">
    <property type="entry name" value="Head domain of nucleotide exchange factor GrpE"/>
    <property type="match status" value="1"/>
</dbReference>
<keyword evidence="4" id="KW-0143">Chaperone</keyword>
<comment type="subcellular location">
    <subcellularLocation>
        <location evidence="1">Mitochondrion matrix</location>
    </subcellularLocation>
</comment>
<dbReference type="CDD" id="cd00446">
    <property type="entry name" value="GrpE"/>
    <property type="match status" value="1"/>
</dbReference>
<evidence type="ECO:0000256" key="2">
    <source>
        <dbReference type="ARBA" id="ARBA00009054"/>
    </source>
</evidence>
<dbReference type="GO" id="GO:0042803">
    <property type="term" value="F:protein homodimerization activity"/>
    <property type="evidence" value="ECO:0007669"/>
    <property type="project" value="InterPro"/>
</dbReference>
<evidence type="ECO:0000256" key="4">
    <source>
        <dbReference type="ARBA" id="ARBA00023186"/>
    </source>
</evidence>
<accession>A0A4P9YQY1</accession>
<name>A0A4P9YQY1_ROZAC</name>
<dbReference type="GO" id="GO:0000774">
    <property type="term" value="F:adenyl-nucleotide exchange factor activity"/>
    <property type="evidence" value="ECO:0007669"/>
    <property type="project" value="InterPro"/>
</dbReference>
<dbReference type="InterPro" id="IPR009012">
    <property type="entry name" value="GrpE_head"/>
</dbReference>
<feature type="region of interest" description="Disordered" evidence="6">
    <location>
        <begin position="14"/>
        <end position="78"/>
    </location>
</feature>
<dbReference type="AlphaFoldDB" id="A0A4P9YQY1"/>
<dbReference type="FunFam" id="2.30.22.10:FF:000002">
    <property type="entry name" value="GrpE protein homolog"/>
    <property type="match status" value="1"/>
</dbReference>
<dbReference type="EMBL" id="ML004949">
    <property type="protein sequence ID" value="RKP21501.1"/>
    <property type="molecule type" value="Genomic_DNA"/>
</dbReference>
<dbReference type="PANTHER" id="PTHR21237">
    <property type="entry name" value="GRPE PROTEIN"/>
    <property type="match status" value="1"/>
</dbReference>
<dbReference type="Gene3D" id="3.90.20.20">
    <property type="match status" value="1"/>
</dbReference>
<evidence type="ECO:0000256" key="3">
    <source>
        <dbReference type="ARBA" id="ARBA00014521"/>
    </source>
</evidence>